<sequence>MYKLPKESQFIDLSDYARPWATRLVQFLLPYTFITAITVTWLFTIVGFVSAILIWQGKWLFLAALLLPVKSLLDAADGSLARARKQPSQVGRFLDSFCDFFVNLALFLAIAHQTEQPGGYALLALIAATFQGSVYNYYYVIKRHDSGGDLTSVVNQRKMPEPFPGDSLCILKFLHSSYLFLYWWQDRLAYWLDPDAIHYGEKLTGGFLTAVSALGLGFQLLMICFLMLSHSMEQVFFYFTVVAMVYALMLVGYRRIALS</sequence>
<evidence type="ECO:0000256" key="3">
    <source>
        <dbReference type="SAM" id="Phobius"/>
    </source>
</evidence>
<dbReference type="Pfam" id="PF01066">
    <property type="entry name" value="CDP-OH_P_transf"/>
    <property type="match status" value="1"/>
</dbReference>
<keyword evidence="3" id="KW-0472">Membrane</keyword>
<evidence type="ECO:0000256" key="1">
    <source>
        <dbReference type="ARBA" id="ARBA00022679"/>
    </source>
</evidence>
<dbReference type="KEGG" id="nli:G3M70_10980"/>
<dbReference type="InterPro" id="IPR048254">
    <property type="entry name" value="CDP_ALCOHOL_P_TRANSF_CS"/>
</dbReference>
<dbReference type="PROSITE" id="PS00379">
    <property type="entry name" value="CDP_ALCOHOL_P_TRANSF"/>
    <property type="match status" value="1"/>
</dbReference>
<dbReference type="InterPro" id="IPR043130">
    <property type="entry name" value="CDP-OH_PTrfase_TM_dom"/>
</dbReference>
<dbReference type="AlphaFoldDB" id="A0A7T0BXK7"/>
<evidence type="ECO:0000256" key="2">
    <source>
        <dbReference type="RuleBase" id="RU003750"/>
    </source>
</evidence>
<keyword evidence="1 2" id="KW-0808">Transferase</keyword>
<dbReference type="GO" id="GO:0016780">
    <property type="term" value="F:phosphotransferase activity, for other substituted phosphate groups"/>
    <property type="evidence" value="ECO:0007669"/>
    <property type="project" value="InterPro"/>
</dbReference>
<name>A0A7T0BXK7_9BACT</name>
<organism evidence="4 5">
    <name type="scientific">Candidatus Nitronauta litoralis</name>
    <dbReference type="NCBI Taxonomy" id="2705533"/>
    <lineage>
        <taxon>Bacteria</taxon>
        <taxon>Pseudomonadati</taxon>
        <taxon>Nitrospinota/Tectimicrobiota group</taxon>
        <taxon>Nitrospinota</taxon>
        <taxon>Nitrospinia</taxon>
        <taxon>Nitrospinales</taxon>
        <taxon>Nitrospinaceae</taxon>
        <taxon>Candidatus Nitronauta</taxon>
    </lineage>
</organism>
<dbReference type="GO" id="GO:0008654">
    <property type="term" value="P:phospholipid biosynthetic process"/>
    <property type="evidence" value="ECO:0007669"/>
    <property type="project" value="InterPro"/>
</dbReference>
<evidence type="ECO:0000313" key="5">
    <source>
        <dbReference type="Proteomes" id="UP000594688"/>
    </source>
</evidence>
<protein>
    <submittedName>
        <fullName evidence="4">CDP-alcohol phosphatidyltransferase family protein</fullName>
    </submittedName>
</protein>
<dbReference type="GO" id="GO:0016020">
    <property type="term" value="C:membrane"/>
    <property type="evidence" value="ECO:0007669"/>
    <property type="project" value="InterPro"/>
</dbReference>
<dbReference type="EMBL" id="CP048685">
    <property type="protein sequence ID" value="QPJ62362.1"/>
    <property type="molecule type" value="Genomic_DNA"/>
</dbReference>
<reference evidence="4 5" key="1">
    <citation type="submission" date="2020-02" db="EMBL/GenBank/DDBJ databases">
        <title>Genomic and physiological characterization of two novel Nitrospinaceae genera.</title>
        <authorList>
            <person name="Mueller A.J."/>
            <person name="Jung M.-Y."/>
            <person name="Strachan C.R."/>
            <person name="Herbold C.W."/>
            <person name="Kirkegaard R.H."/>
            <person name="Daims H."/>
        </authorList>
    </citation>
    <scope>NUCLEOTIDE SEQUENCE [LARGE SCALE GENOMIC DNA]</scope>
    <source>
        <strain evidence="4">EB</strain>
    </source>
</reference>
<comment type="similarity">
    <text evidence="2">Belongs to the CDP-alcohol phosphatidyltransferase class-I family.</text>
</comment>
<keyword evidence="3" id="KW-0812">Transmembrane</keyword>
<feature type="transmembrane region" description="Helical" evidence="3">
    <location>
        <begin position="205"/>
        <end position="228"/>
    </location>
</feature>
<feature type="transmembrane region" description="Helical" evidence="3">
    <location>
        <begin position="28"/>
        <end position="53"/>
    </location>
</feature>
<dbReference type="Gene3D" id="1.20.120.1760">
    <property type="match status" value="1"/>
</dbReference>
<keyword evidence="3" id="KW-1133">Transmembrane helix</keyword>
<proteinExistence type="inferred from homology"/>
<feature type="transmembrane region" description="Helical" evidence="3">
    <location>
        <begin position="235"/>
        <end position="253"/>
    </location>
</feature>
<accession>A0A7T0BXK7</accession>
<feature type="transmembrane region" description="Helical" evidence="3">
    <location>
        <begin position="118"/>
        <end position="138"/>
    </location>
</feature>
<evidence type="ECO:0000313" key="4">
    <source>
        <dbReference type="EMBL" id="QPJ62362.1"/>
    </source>
</evidence>
<dbReference type="InterPro" id="IPR000462">
    <property type="entry name" value="CDP-OH_P_trans"/>
</dbReference>
<dbReference type="Proteomes" id="UP000594688">
    <property type="component" value="Chromosome"/>
</dbReference>
<gene>
    <name evidence="4" type="ORF">G3M70_10980</name>
</gene>